<organism evidence="1 2">
    <name type="scientific">Physcomitrium patens</name>
    <name type="common">Spreading-leaved earth moss</name>
    <name type="synonym">Physcomitrella patens</name>
    <dbReference type="NCBI Taxonomy" id="3218"/>
    <lineage>
        <taxon>Eukaryota</taxon>
        <taxon>Viridiplantae</taxon>
        <taxon>Streptophyta</taxon>
        <taxon>Embryophyta</taxon>
        <taxon>Bryophyta</taxon>
        <taxon>Bryophytina</taxon>
        <taxon>Bryopsida</taxon>
        <taxon>Funariidae</taxon>
        <taxon>Funariales</taxon>
        <taxon>Funariaceae</taxon>
        <taxon>Physcomitrium</taxon>
    </lineage>
</organism>
<accession>A0A7I4EYJ4</accession>
<dbReference type="EnsemblPlants" id="Pp3c16_24430V3.3">
    <property type="protein sequence ID" value="PAC:32986666.CDS.1"/>
    <property type="gene ID" value="Pp3c16_24430"/>
</dbReference>
<evidence type="ECO:0000313" key="2">
    <source>
        <dbReference type="Proteomes" id="UP000006727"/>
    </source>
</evidence>
<protein>
    <submittedName>
        <fullName evidence="1">Uncharacterized protein</fullName>
    </submittedName>
</protein>
<name>A0A7I4EYJ4_PHYPA</name>
<dbReference type="Proteomes" id="UP000006727">
    <property type="component" value="Chromosome 16"/>
</dbReference>
<reference evidence="1 2" key="2">
    <citation type="journal article" date="2018" name="Plant J.">
        <title>The Physcomitrella patens chromosome-scale assembly reveals moss genome structure and evolution.</title>
        <authorList>
            <person name="Lang D."/>
            <person name="Ullrich K.K."/>
            <person name="Murat F."/>
            <person name="Fuchs J."/>
            <person name="Jenkins J."/>
            <person name="Haas F.B."/>
            <person name="Piednoel M."/>
            <person name="Gundlach H."/>
            <person name="Van Bel M."/>
            <person name="Meyberg R."/>
            <person name="Vives C."/>
            <person name="Morata J."/>
            <person name="Symeonidi A."/>
            <person name="Hiss M."/>
            <person name="Muchero W."/>
            <person name="Kamisugi Y."/>
            <person name="Saleh O."/>
            <person name="Blanc G."/>
            <person name="Decker E.L."/>
            <person name="van Gessel N."/>
            <person name="Grimwood J."/>
            <person name="Hayes R.D."/>
            <person name="Graham S.W."/>
            <person name="Gunter L.E."/>
            <person name="McDaniel S.F."/>
            <person name="Hoernstein S.N.W."/>
            <person name="Larsson A."/>
            <person name="Li F.W."/>
            <person name="Perroud P.F."/>
            <person name="Phillips J."/>
            <person name="Ranjan P."/>
            <person name="Rokshar D.S."/>
            <person name="Rothfels C.J."/>
            <person name="Schneider L."/>
            <person name="Shu S."/>
            <person name="Stevenson D.W."/>
            <person name="Thummler F."/>
            <person name="Tillich M."/>
            <person name="Villarreal Aguilar J.C."/>
            <person name="Widiez T."/>
            <person name="Wong G.K."/>
            <person name="Wymore A."/>
            <person name="Zhang Y."/>
            <person name="Zimmer A.D."/>
            <person name="Quatrano R.S."/>
            <person name="Mayer K.F.X."/>
            <person name="Goodstein D."/>
            <person name="Casacuberta J.M."/>
            <person name="Vandepoele K."/>
            <person name="Reski R."/>
            <person name="Cuming A.C."/>
            <person name="Tuskan G.A."/>
            <person name="Maumus F."/>
            <person name="Salse J."/>
            <person name="Schmutz J."/>
            <person name="Rensing S.A."/>
        </authorList>
    </citation>
    <scope>NUCLEOTIDE SEQUENCE [LARGE SCALE GENOMIC DNA]</scope>
    <source>
        <strain evidence="1 2">cv. Gransden 2004</strain>
    </source>
</reference>
<reference evidence="1" key="3">
    <citation type="submission" date="2020-12" db="UniProtKB">
        <authorList>
            <consortium name="EnsemblPlants"/>
        </authorList>
    </citation>
    <scope>IDENTIFICATION</scope>
</reference>
<dbReference type="AlphaFoldDB" id="A0A7I4EYJ4"/>
<gene>
    <name evidence="1" type="primary">LOC112293846</name>
</gene>
<reference evidence="1 2" key="1">
    <citation type="journal article" date="2008" name="Science">
        <title>The Physcomitrella genome reveals evolutionary insights into the conquest of land by plants.</title>
        <authorList>
            <person name="Rensing S."/>
            <person name="Lang D."/>
            <person name="Zimmer A."/>
            <person name="Terry A."/>
            <person name="Salamov A."/>
            <person name="Shapiro H."/>
            <person name="Nishiyama T."/>
            <person name="Perroud P.-F."/>
            <person name="Lindquist E."/>
            <person name="Kamisugi Y."/>
            <person name="Tanahashi T."/>
            <person name="Sakakibara K."/>
            <person name="Fujita T."/>
            <person name="Oishi K."/>
            <person name="Shin-I T."/>
            <person name="Kuroki Y."/>
            <person name="Toyoda A."/>
            <person name="Suzuki Y."/>
            <person name="Hashimoto A."/>
            <person name="Yamaguchi K."/>
            <person name="Sugano A."/>
            <person name="Kohara Y."/>
            <person name="Fujiyama A."/>
            <person name="Anterola A."/>
            <person name="Aoki S."/>
            <person name="Ashton N."/>
            <person name="Barbazuk W.B."/>
            <person name="Barker E."/>
            <person name="Bennetzen J."/>
            <person name="Bezanilla M."/>
            <person name="Blankenship R."/>
            <person name="Cho S.H."/>
            <person name="Dutcher S."/>
            <person name="Estelle M."/>
            <person name="Fawcett J.A."/>
            <person name="Gundlach H."/>
            <person name="Hanada K."/>
            <person name="Heyl A."/>
            <person name="Hicks K.A."/>
            <person name="Hugh J."/>
            <person name="Lohr M."/>
            <person name="Mayer K."/>
            <person name="Melkozernov A."/>
            <person name="Murata T."/>
            <person name="Nelson D."/>
            <person name="Pils B."/>
            <person name="Prigge M."/>
            <person name="Reiss B."/>
            <person name="Renner T."/>
            <person name="Rombauts S."/>
            <person name="Rushton P."/>
            <person name="Sanderfoot A."/>
            <person name="Schween G."/>
            <person name="Shiu S.-H."/>
            <person name="Stueber K."/>
            <person name="Theodoulou F.L."/>
            <person name="Tu H."/>
            <person name="Van de Peer Y."/>
            <person name="Verrier P.J."/>
            <person name="Waters E."/>
            <person name="Wood A."/>
            <person name="Yang L."/>
            <person name="Cove D."/>
            <person name="Cuming A."/>
            <person name="Hasebe M."/>
            <person name="Lucas S."/>
            <person name="Mishler D.B."/>
            <person name="Reski R."/>
            <person name="Grigoriev I."/>
            <person name="Quatrano R.S."/>
            <person name="Boore J.L."/>
        </authorList>
    </citation>
    <scope>NUCLEOTIDE SEQUENCE [LARGE SCALE GENOMIC DNA]</scope>
    <source>
        <strain evidence="1 2">cv. Gransden 2004</strain>
    </source>
</reference>
<dbReference type="Gramene" id="Pp3c16_24430V3.3">
    <property type="protein sequence ID" value="PAC:32986666.CDS.1"/>
    <property type="gene ID" value="Pp3c16_24430"/>
</dbReference>
<sequence>MDRSSQSLSEFASLFLNILRTCQLHTPSPVSFRGFGRVPLRRSQFDVPYVSHFVWFLVNMCSEITRGIFCACWSEGAIFVATLLINHRFGQRIDLVLEDHFIPWIRD</sequence>
<keyword evidence="2" id="KW-1185">Reference proteome</keyword>
<dbReference type="EMBL" id="ABEU02000016">
    <property type="status" value="NOT_ANNOTATED_CDS"/>
    <property type="molecule type" value="Genomic_DNA"/>
</dbReference>
<evidence type="ECO:0000313" key="1">
    <source>
        <dbReference type="EnsemblPlants" id="PAC:32986666.CDS.1"/>
    </source>
</evidence>
<proteinExistence type="predicted"/>